<evidence type="ECO:0000313" key="3">
    <source>
        <dbReference type="Proteomes" id="UP000325787"/>
    </source>
</evidence>
<dbReference type="Proteomes" id="UP000325787">
    <property type="component" value="Chromosome"/>
</dbReference>
<feature type="region of interest" description="Disordered" evidence="1">
    <location>
        <begin position="83"/>
        <end position="102"/>
    </location>
</feature>
<reference evidence="3" key="1">
    <citation type="journal article" date="2021" name="Curr. Microbiol.">
        <title>Complete genome of nocamycin-producing strain Saccharothrix syringae NRRL B-16468 reveals the biosynthetic potential for secondary metabolites.</title>
        <authorList>
            <person name="Mo X."/>
            <person name="Yang S."/>
        </authorList>
    </citation>
    <scope>NUCLEOTIDE SEQUENCE [LARGE SCALE GENOMIC DNA]</scope>
    <source>
        <strain evidence="3">ATCC 51364 / DSM 43886 / JCM 6844 / KCTC 9398 / NBRC 14523 / NRRL B-16468 / INA 2240</strain>
    </source>
</reference>
<accession>A0A5Q0HBZ2</accession>
<dbReference type="EMBL" id="CP034550">
    <property type="protein sequence ID" value="QFZ23433.1"/>
    <property type="molecule type" value="Genomic_DNA"/>
</dbReference>
<dbReference type="AlphaFoldDB" id="A0A5Q0HBZ2"/>
<name>A0A5Q0HBZ2_SACSY</name>
<protein>
    <recommendedName>
        <fullName evidence="4">ESX-1 secretion-associated protein</fullName>
    </recommendedName>
</protein>
<proteinExistence type="predicted"/>
<dbReference type="OrthoDB" id="3690443at2"/>
<dbReference type="KEGG" id="ssyi:EKG83_43700"/>
<sequence length="102" mass="10513">MSGYQANAGEMMSSATTIQGVAGDIEEYKNKVTSSAVTAKDFGREHTAGGSRYLAGLPKIAEAIGAHAAAVRGLADKLRESANGYDWSDQGNAGTFANTGNQ</sequence>
<organism evidence="2 3">
    <name type="scientific">Saccharothrix syringae</name>
    <name type="common">Nocardiopsis syringae</name>
    <dbReference type="NCBI Taxonomy" id="103733"/>
    <lineage>
        <taxon>Bacteria</taxon>
        <taxon>Bacillati</taxon>
        <taxon>Actinomycetota</taxon>
        <taxon>Actinomycetes</taxon>
        <taxon>Pseudonocardiales</taxon>
        <taxon>Pseudonocardiaceae</taxon>
        <taxon>Saccharothrix</taxon>
    </lineage>
</organism>
<dbReference type="GO" id="GO:0009306">
    <property type="term" value="P:protein secretion"/>
    <property type="evidence" value="ECO:0007669"/>
    <property type="project" value="InterPro"/>
</dbReference>
<dbReference type="Pfam" id="PF10824">
    <property type="entry name" value="T7SS_ESX_EspC"/>
    <property type="match status" value="1"/>
</dbReference>
<feature type="compositionally biased region" description="Polar residues" evidence="1">
    <location>
        <begin position="89"/>
        <end position="102"/>
    </location>
</feature>
<evidence type="ECO:0000313" key="2">
    <source>
        <dbReference type="EMBL" id="QFZ23433.1"/>
    </source>
</evidence>
<gene>
    <name evidence="2" type="ORF">EKG83_43700</name>
</gene>
<dbReference type="InterPro" id="IPR022536">
    <property type="entry name" value="EspC"/>
</dbReference>
<evidence type="ECO:0000256" key="1">
    <source>
        <dbReference type="SAM" id="MobiDB-lite"/>
    </source>
</evidence>
<keyword evidence="3" id="KW-1185">Reference proteome</keyword>
<evidence type="ECO:0008006" key="4">
    <source>
        <dbReference type="Google" id="ProtNLM"/>
    </source>
</evidence>
<dbReference type="RefSeq" id="WP_033428609.1">
    <property type="nucleotide sequence ID" value="NZ_CP034550.1"/>
</dbReference>